<dbReference type="OMA" id="MLWLRTR"/>
<evidence type="ECO:0000313" key="3">
    <source>
        <dbReference type="Proteomes" id="UP000054516"/>
    </source>
</evidence>
<feature type="region of interest" description="Disordered" evidence="1">
    <location>
        <begin position="1"/>
        <end position="70"/>
    </location>
</feature>
<proteinExistence type="predicted"/>
<keyword evidence="3" id="KW-1185">Reference proteome</keyword>
<feature type="compositionally biased region" description="Basic and acidic residues" evidence="1">
    <location>
        <begin position="37"/>
        <end position="53"/>
    </location>
</feature>
<accession>A0A1S7ULS2</accession>
<feature type="compositionally biased region" description="Low complexity" evidence="1">
    <location>
        <begin position="308"/>
        <end position="324"/>
    </location>
</feature>
<feature type="compositionally biased region" description="Low complexity" evidence="1">
    <location>
        <begin position="57"/>
        <end position="70"/>
    </location>
</feature>
<evidence type="ECO:0000256" key="1">
    <source>
        <dbReference type="SAM" id="MobiDB-lite"/>
    </source>
</evidence>
<name>A0A1S7ULS2_ROSNE</name>
<feature type="compositionally biased region" description="Polar residues" evidence="1">
    <location>
        <begin position="195"/>
        <end position="205"/>
    </location>
</feature>
<dbReference type="OrthoDB" id="5377213at2759"/>
<feature type="region of interest" description="Disordered" evidence="1">
    <location>
        <begin position="235"/>
        <end position="285"/>
    </location>
</feature>
<feature type="compositionally biased region" description="Polar residues" evidence="1">
    <location>
        <begin position="269"/>
        <end position="279"/>
    </location>
</feature>
<feature type="region of interest" description="Disordered" evidence="1">
    <location>
        <begin position="107"/>
        <end position="141"/>
    </location>
</feature>
<feature type="compositionally biased region" description="Polar residues" evidence="1">
    <location>
        <begin position="235"/>
        <end position="258"/>
    </location>
</feature>
<feature type="compositionally biased region" description="Low complexity" evidence="1">
    <location>
        <begin position="391"/>
        <end position="402"/>
    </location>
</feature>
<feature type="compositionally biased region" description="Polar residues" evidence="1">
    <location>
        <begin position="449"/>
        <end position="470"/>
    </location>
</feature>
<dbReference type="Proteomes" id="UP000054516">
    <property type="component" value="Unassembled WGS sequence"/>
</dbReference>
<feature type="region of interest" description="Disordered" evidence="1">
    <location>
        <begin position="174"/>
        <end position="211"/>
    </location>
</feature>
<gene>
    <name evidence="2" type="ORF">SAMD00023353_0700840</name>
</gene>
<evidence type="ECO:0000313" key="2">
    <source>
        <dbReference type="EMBL" id="GAP84280.1"/>
    </source>
</evidence>
<reference evidence="2" key="1">
    <citation type="submission" date="2016-03" db="EMBL/GenBank/DDBJ databases">
        <title>Draft genome sequence of Rosellinia necatrix.</title>
        <authorList>
            <person name="Kanematsu S."/>
        </authorList>
    </citation>
    <scope>NUCLEOTIDE SEQUENCE [LARGE SCALE GENOMIC DNA]</scope>
    <source>
        <strain evidence="2">W97</strain>
    </source>
</reference>
<dbReference type="AlphaFoldDB" id="A0A1S7ULS2"/>
<feature type="region of interest" description="Disordered" evidence="1">
    <location>
        <begin position="301"/>
        <end position="324"/>
    </location>
</feature>
<dbReference type="EMBL" id="DF977452">
    <property type="protein sequence ID" value="GAP84280.1"/>
    <property type="molecule type" value="Genomic_DNA"/>
</dbReference>
<feature type="region of interest" description="Disordered" evidence="1">
    <location>
        <begin position="358"/>
        <end position="502"/>
    </location>
</feature>
<feature type="compositionally biased region" description="Polar residues" evidence="1">
    <location>
        <begin position="107"/>
        <end position="135"/>
    </location>
</feature>
<feature type="compositionally biased region" description="Basic and acidic residues" evidence="1">
    <location>
        <begin position="358"/>
        <end position="390"/>
    </location>
</feature>
<organism evidence="2">
    <name type="scientific">Rosellinia necatrix</name>
    <name type="common">White root-rot fungus</name>
    <dbReference type="NCBI Taxonomy" id="77044"/>
    <lineage>
        <taxon>Eukaryota</taxon>
        <taxon>Fungi</taxon>
        <taxon>Dikarya</taxon>
        <taxon>Ascomycota</taxon>
        <taxon>Pezizomycotina</taxon>
        <taxon>Sordariomycetes</taxon>
        <taxon>Xylariomycetidae</taxon>
        <taxon>Xylariales</taxon>
        <taxon>Xylariaceae</taxon>
        <taxon>Rosellinia</taxon>
    </lineage>
</organism>
<protein>
    <submittedName>
        <fullName evidence="2">Uncharacterized protein</fullName>
    </submittedName>
</protein>
<dbReference type="CDD" id="cd22249">
    <property type="entry name" value="UDM1_RNF168_RNF169-like"/>
    <property type="match status" value="1"/>
</dbReference>
<sequence>MASLQQSMAKFGSHGTKYKDSKSKTRPAVKPILKKWSQSERDKRSLDLDRGWDEQDGQYQSSQGWGRSSSLSFGDQVVASADAAIVMTGGGVSGTVGAGMGVLPSTTATRRYNHSRSISGTSHASGTTSNSSNGVPTPRQAGATFVHPFQQMPRTSTPPMLSYANSLASIADTRDYSPTTITEDEDDEDGIASSVEPSTNQQHYNIGSHGANSVYAHHPTFHTNLVNTSNSVSQPTLVSQFTSPPSQRTSSTDISDNSPKLPPHPALRVNTSRVSSSIPAHSRLANVPSRSDLGLDHLVDPPALSNLPPTTITSPSSSTGPMSPLRTSLDGAFPRLRGKSDPDAVIHPDPVIAARRKFEMKERAKDEKYAREQIKRRQRADDKRAREQERQQAAQYKEQLAARAREETAELEEALQRGKHNRKISLASSSRPSLTMARPSLSLGRPSISRKNTANQMSEPEKFSSSSYDDTNPKSPPAHGRDSETAHSVQFAAPKRKSTARKKTQSAWTTFLLWLRTKLLRLRKH</sequence>